<gene>
    <name evidence="2" type="ORF">GJA_2974</name>
</gene>
<organism evidence="2 3">
    <name type="scientific">Janthinobacterium agaricidamnosum NBRC 102515 = DSM 9628</name>
    <dbReference type="NCBI Taxonomy" id="1349767"/>
    <lineage>
        <taxon>Bacteria</taxon>
        <taxon>Pseudomonadati</taxon>
        <taxon>Pseudomonadota</taxon>
        <taxon>Betaproteobacteria</taxon>
        <taxon>Burkholderiales</taxon>
        <taxon>Oxalobacteraceae</taxon>
        <taxon>Janthinobacterium</taxon>
    </lineage>
</organism>
<keyword evidence="3" id="KW-1185">Reference proteome</keyword>
<protein>
    <recommendedName>
        <fullName evidence="1">CHAT domain-containing protein</fullName>
    </recommendedName>
</protein>
<dbReference type="KEGG" id="jag:GJA_2974"/>
<dbReference type="PATRIC" id="fig|1349767.4.peg.4682"/>
<dbReference type="EMBL" id="HG322949">
    <property type="protein sequence ID" value="CDG83600.1"/>
    <property type="molecule type" value="Genomic_DNA"/>
</dbReference>
<feature type="domain" description="CHAT" evidence="1">
    <location>
        <begin position="594"/>
        <end position="904"/>
    </location>
</feature>
<evidence type="ECO:0000259" key="1">
    <source>
        <dbReference type="Pfam" id="PF12770"/>
    </source>
</evidence>
<dbReference type="Pfam" id="PF12770">
    <property type="entry name" value="CHAT"/>
    <property type="match status" value="1"/>
</dbReference>
<dbReference type="HOGENOM" id="CLU_320504_0_0_4"/>
<evidence type="ECO:0000313" key="3">
    <source>
        <dbReference type="Proteomes" id="UP000027604"/>
    </source>
</evidence>
<dbReference type="eggNOG" id="COG4995">
    <property type="taxonomic scope" value="Bacteria"/>
</dbReference>
<dbReference type="AlphaFoldDB" id="W0V7N0"/>
<dbReference type="Proteomes" id="UP000027604">
    <property type="component" value="Chromosome I"/>
</dbReference>
<name>W0V7N0_9BURK</name>
<evidence type="ECO:0000313" key="2">
    <source>
        <dbReference type="EMBL" id="CDG83600.1"/>
    </source>
</evidence>
<proteinExistence type="predicted"/>
<reference evidence="2 3" key="1">
    <citation type="journal article" date="2015" name="Genome Announc.">
        <title>Genome Sequence of Mushroom Soft-Rot Pathogen Janthinobacterium agaricidamnosum.</title>
        <authorList>
            <person name="Graupner K."/>
            <person name="Lackner G."/>
            <person name="Hertweck C."/>
        </authorList>
    </citation>
    <scope>NUCLEOTIDE SEQUENCE [LARGE SCALE GENOMIC DNA]</scope>
    <source>
        <strain evidence="3">NBRC 102515 / DSM 9628</strain>
    </source>
</reference>
<sequence>MAAGAAQEIPAADGPIAGGSAAEMELNAFGGLVRAGQKPVRDRGAWSDLNLTMIAAQYNISKQYPQALRICAYQESIATEQKAIQQARYCRLVALTNMGRYAEAEEMAYADAQWNASLDGIKTQDTFVQLQRYLNHLAVLSTLSLAQGNAAMAKASIAKIMSLLPQARKPAAYPASVSSTMVQLGEQMRTVALNDLEVTAQVQALEIAYGEQDGSYERRLDALLILPQVDTEDRWGLMAMDQSDSLLTLGNRTKAQEMARRALPNVEASAGFRDQPKPLSKFAPLASVTTVLGDERSNRGYAEEWLRLVKTYLLLDRQPEALRLLQAAKDLATRYQIEELPSSTLMAEVEFVEANMLLESGEQKAALSLLRSARSRLLLADVAERSATFGRRRPAFGSRLMTIGAKLLSVIRASEQMPIRDPAVIREVLDIAADFAASRANQNAQQASQSINQPRAEQKQYLLREGILIDELIDLRGILGTTVWKKDANADAARTASQKRMSEIYSELRTLKKLIDPHSGHSSQQLLEQDFSALSDSELHWQWVLHPEGNSVICVSNHALWIAKVEVKLKDIQYDAEALVSSVSKAKPNYPFKSARHIYAALFGPLIRDIPSIQHWIISPPRQFDRLPWGALVTDSADAGTARTHWLIDKVAITLTPSLPTWSQLQRRRPTQARLAFLGVGDPLVAAMVSPAEMGTRGAFVASLLATPPIQLRAETSFGRELKAVAGLFPASGRVLKTREQATKKNLFDANLTNYKVLLFSTHGYLSGAMVSAIGPSLLMTATSRAREELFLTSNEIARLRLDADLVFLSACDTSASDGSPDAEGFSGLTSAFLLAGARTVVASLWPVETTSTETLSQAALAAYVREPGRPFAFALRASMMGLAHGKDASLRHPYFWSSFLAVGR</sequence>
<accession>W0V7N0</accession>
<dbReference type="InterPro" id="IPR024983">
    <property type="entry name" value="CHAT_dom"/>
</dbReference>
<dbReference type="STRING" id="1349767.GJA_2974"/>